<reference evidence="2 3" key="1">
    <citation type="submission" date="2016-07" db="EMBL/GenBank/DDBJ databases">
        <authorList>
            <person name="Townsley L."/>
            <person name="Shank E.A."/>
        </authorList>
    </citation>
    <scope>NUCLEOTIDE SEQUENCE [LARGE SCALE GENOMIC DNA]</scope>
    <source>
        <strain evidence="2 3">CH01</strain>
    </source>
</reference>
<feature type="domain" description="N-acetyltransferase" evidence="1">
    <location>
        <begin position="7"/>
        <end position="153"/>
    </location>
</feature>
<name>A0ABX2ZN84_9BACI</name>
<dbReference type="Proteomes" id="UP000094580">
    <property type="component" value="Unassembled WGS sequence"/>
</dbReference>
<keyword evidence="3" id="KW-1185">Reference proteome</keyword>
<dbReference type="CDD" id="cd04301">
    <property type="entry name" value="NAT_SF"/>
    <property type="match status" value="1"/>
</dbReference>
<comment type="caution">
    <text evidence="2">The sequence shown here is derived from an EMBL/GenBank/DDBJ whole genome shotgun (WGS) entry which is preliminary data.</text>
</comment>
<evidence type="ECO:0000259" key="1">
    <source>
        <dbReference type="PROSITE" id="PS51186"/>
    </source>
</evidence>
<dbReference type="RefSeq" id="WP_069034634.1">
    <property type="nucleotide sequence ID" value="NZ_MDKC01000033.1"/>
</dbReference>
<dbReference type="InterPro" id="IPR016181">
    <property type="entry name" value="Acyl_CoA_acyltransferase"/>
</dbReference>
<gene>
    <name evidence="2" type="ORF">BED47_09975</name>
</gene>
<dbReference type="PANTHER" id="PTHR43072:SF60">
    <property type="entry name" value="L-2,4-DIAMINOBUTYRIC ACID ACETYLTRANSFERASE"/>
    <property type="match status" value="1"/>
</dbReference>
<evidence type="ECO:0000313" key="2">
    <source>
        <dbReference type="EMBL" id="ODG90769.1"/>
    </source>
</evidence>
<evidence type="ECO:0000313" key="3">
    <source>
        <dbReference type="Proteomes" id="UP000094580"/>
    </source>
</evidence>
<sequence length="153" mass="18156">MEIFATKDYRILAKLNEDVQNLHAELFPEFFKVHNLAEITEFFKGVVDKSDHHFFVVKDIEELVGYAWIEIKHIPEGPIKKAFRLGYVHQISIKEEKRNKGYGSFLIHKIASFARENNLSRIELDYWIENKNASSFYEKLGFVKFREHVFMDV</sequence>
<dbReference type="PANTHER" id="PTHR43072">
    <property type="entry name" value="N-ACETYLTRANSFERASE"/>
    <property type="match status" value="1"/>
</dbReference>
<dbReference type="EMBL" id="MDKC01000033">
    <property type="protein sequence ID" value="ODG90769.1"/>
    <property type="molecule type" value="Genomic_DNA"/>
</dbReference>
<protein>
    <submittedName>
        <fullName evidence="2">GNAT family N-acetyltransferase</fullName>
    </submittedName>
</protein>
<dbReference type="Pfam" id="PF00583">
    <property type="entry name" value="Acetyltransf_1"/>
    <property type="match status" value="1"/>
</dbReference>
<dbReference type="SUPFAM" id="SSF55729">
    <property type="entry name" value="Acyl-CoA N-acyltransferases (Nat)"/>
    <property type="match status" value="1"/>
</dbReference>
<organism evidence="2 3">
    <name type="scientific">Gottfriedia luciferensis</name>
    <dbReference type="NCBI Taxonomy" id="178774"/>
    <lineage>
        <taxon>Bacteria</taxon>
        <taxon>Bacillati</taxon>
        <taxon>Bacillota</taxon>
        <taxon>Bacilli</taxon>
        <taxon>Bacillales</taxon>
        <taxon>Bacillaceae</taxon>
        <taxon>Gottfriedia</taxon>
    </lineage>
</organism>
<dbReference type="PROSITE" id="PS51186">
    <property type="entry name" value="GNAT"/>
    <property type="match status" value="1"/>
</dbReference>
<dbReference type="InterPro" id="IPR000182">
    <property type="entry name" value="GNAT_dom"/>
</dbReference>
<dbReference type="Gene3D" id="3.40.630.30">
    <property type="match status" value="1"/>
</dbReference>
<accession>A0ABX2ZN84</accession>
<proteinExistence type="predicted"/>